<dbReference type="NCBIfam" id="TIGR00513">
    <property type="entry name" value="accA"/>
    <property type="match status" value="1"/>
</dbReference>
<evidence type="ECO:0000256" key="11">
    <source>
        <dbReference type="ARBA" id="ARBA00022771"/>
    </source>
</evidence>
<keyword evidence="15 19" id="KW-0443">Lipid metabolism</keyword>
<name>A0ABN1J218_9CLOT</name>
<feature type="binding site" evidence="20">
    <location>
        <position position="60"/>
    </location>
    <ligand>
        <name>Zn(2+)</name>
        <dbReference type="ChEBI" id="CHEBI:29105"/>
    </ligand>
</feature>
<dbReference type="InterPro" id="IPR029045">
    <property type="entry name" value="ClpP/crotonase-like_dom_sf"/>
</dbReference>
<dbReference type="NCBIfam" id="TIGR00515">
    <property type="entry name" value="accD"/>
    <property type="match status" value="1"/>
</dbReference>
<evidence type="ECO:0000256" key="3">
    <source>
        <dbReference type="ARBA" id="ARBA00006276"/>
    </source>
</evidence>
<feature type="binding site" evidence="20">
    <location>
        <position position="41"/>
    </location>
    <ligand>
        <name>Zn(2+)</name>
        <dbReference type="ChEBI" id="CHEBI:29105"/>
    </ligand>
</feature>
<evidence type="ECO:0000256" key="7">
    <source>
        <dbReference type="ARBA" id="ARBA00022516"/>
    </source>
</evidence>
<evidence type="ECO:0000256" key="20">
    <source>
        <dbReference type="HAMAP-Rule" id="MF_01395"/>
    </source>
</evidence>
<comment type="subunit">
    <text evidence="19">Acetyl-CoA carboxylase is a heterohexamer composed of biotin carboxyl carrier protein (AccB), biotin carboxylase (AccC) and two subunits each of ACCase subunit alpha (AccA) and ACCase subunit beta (AccD).</text>
</comment>
<evidence type="ECO:0000256" key="2">
    <source>
        <dbReference type="ARBA" id="ARBA00004956"/>
    </source>
</evidence>
<dbReference type="PROSITE" id="PS50989">
    <property type="entry name" value="COA_CT_CTER"/>
    <property type="match status" value="1"/>
</dbReference>
<dbReference type="PRINTS" id="PR01069">
    <property type="entry name" value="ACCCTRFRASEA"/>
</dbReference>
<keyword evidence="16 19" id="KW-0275">Fatty acid biosynthesis</keyword>
<sequence>MFQGLFKKTKYITVSSQNLEEVKEEPKPIIPDGMWVKCKKCGQIIYTKDLKENYRVCGFCKCHFRLPAYQRIRDIIDEGTWIEINKDINTLNPLDFQGYEEKVDEVIKSTNLKEAVITGTGSIKGEKTVICVMDSRFLMGSMGSVVGEKITRAIEKAMEERLPIIIFTASGGARMQEGMYSLMQMAKVSAALGKLKEKGLLYISVLTDPTTGGVTASFAMLGDIILAEPGALIGFAGKRVIEQTIKEKLPDEFQTAEFLLKHGFVDKIVERKDLKNTLYNILKIHSGKNHLNENTIDINIYKEEKSEDRLNPWQKISMIRSSSRPNALDYIERIFTSFIELHGDRYFGDDECIVGGIGLLEGTPVTIIAQQKGKDLKDNIRRNFGMPSPEGYRKALRLMKEAERFNRPVICFVDTPGAYCGVGAEERGQGEAIARNLIEMAGLKVPVISIVIGEGGSGGALALTVADKIWMLQNSIYSILSPEGFASILWKDAKRAEEASSIMKITAQDLLQFGIIDKVINEPKGDASKSLDLLAEIIKANLIKEFCILNQLSIDNLLDNRYNKYRNIGLYGK</sequence>
<dbReference type="HAMAP" id="MF_00823">
    <property type="entry name" value="AcetylCoA_CT_alpha"/>
    <property type="match status" value="1"/>
</dbReference>
<comment type="caution">
    <text evidence="23">The sequence shown here is derived from an EMBL/GenBank/DDBJ whole genome shotgun (WGS) entry which is preliminary data.</text>
</comment>
<keyword evidence="12 19" id="KW-0276">Fatty acid metabolism</keyword>
<dbReference type="EC" id="2.1.3.15" evidence="19"/>
<evidence type="ECO:0000256" key="19">
    <source>
        <dbReference type="HAMAP-Rule" id="MF_00823"/>
    </source>
</evidence>
<dbReference type="NCBIfam" id="NF004344">
    <property type="entry name" value="PRK05724.1"/>
    <property type="match status" value="1"/>
</dbReference>
<evidence type="ECO:0000256" key="10">
    <source>
        <dbReference type="ARBA" id="ARBA00022741"/>
    </source>
</evidence>
<comment type="pathway">
    <text evidence="2 19">Lipid metabolism; malonyl-CoA biosynthesis; malonyl-CoA from acetyl-CoA: step 1/1.</text>
</comment>
<keyword evidence="9 20" id="KW-0479">Metal-binding</keyword>
<evidence type="ECO:0000259" key="22">
    <source>
        <dbReference type="PROSITE" id="PS50989"/>
    </source>
</evidence>
<protein>
    <recommendedName>
        <fullName evidence="19 20">Multifunctional fusion protein</fullName>
    </recommendedName>
    <domain>
        <recommendedName>
            <fullName evidence="19">Acetyl-coenzyme A carboxylase carboxyl transferase subunit alpha</fullName>
            <shortName evidence="19">ACCase subunit alpha</shortName>
            <shortName evidence="19">Acetyl-CoA carboxylase carboxyltransferase subunit alpha</shortName>
            <ecNumber evidence="19">2.1.3.15</ecNumber>
        </recommendedName>
    </domain>
    <domain>
        <recommendedName>
            <fullName evidence="20">Acetyl-coenzyme A carboxylase carboxyl transferase subunit beta</fullName>
            <shortName evidence="20">ACCase subunit beta</shortName>
            <shortName evidence="20">Acetyl-CoA carboxylase carboxyltransferase subunit beta</shortName>
        </recommendedName>
    </domain>
</protein>
<dbReference type="InterPro" id="IPR000438">
    <property type="entry name" value="Acetyl_CoA_COase_Trfase_b_su"/>
</dbReference>
<dbReference type="Gene3D" id="3.90.226.10">
    <property type="entry name" value="2-enoyl-CoA Hydratase, Chain A, domain 1"/>
    <property type="match status" value="2"/>
</dbReference>
<comment type="function">
    <text evidence="17 20">Component of the acetyl coenzyme A carboxylase (ACC) complex. Biotin carboxylase (BC) catalyzes the carboxylation of biotin on its carrier protein (BCCP) and then the CO(2) group is transferred by the transcarboxylase to acetyl-CoA to form malonyl-CoA.</text>
</comment>
<dbReference type="InterPro" id="IPR001095">
    <property type="entry name" value="Acetyl_CoA_COase_a_su"/>
</dbReference>
<dbReference type="InterPro" id="IPR041010">
    <property type="entry name" value="Znf-ACC"/>
</dbReference>
<comment type="subunit">
    <text evidence="5">Acetyl-CoA carboxylase is a heterotetramer composed of biotin carboxyl carrier protein (AccB), biotin carboxylase (AccC) and two subunits of ACCase subunit beta/alpha.</text>
</comment>
<evidence type="ECO:0000256" key="15">
    <source>
        <dbReference type="ARBA" id="ARBA00023098"/>
    </source>
</evidence>
<feature type="domain" description="CoA carboxyltransferase C-terminal" evidence="22">
    <location>
        <begin position="302"/>
        <end position="548"/>
    </location>
</feature>
<dbReference type="SUPFAM" id="SSF52096">
    <property type="entry name" value="ClpP/crotonase"/>
    <property type="match status" value="2"/>
</dbReference>
<evidence type="ECO:0000259" key="21">
    <source>
        <dbReference type="PROSITE" id="PS50980"/>
    </source>
</evidence>
<evidence type="ECO:0000256" key="5">
    <source>
        <dbReference type="ARBA" id="ARBA00011664"/>
    </source>
</evidence>
<dbReference type="InterPro" id="IPR011763">
    <property type="entry name" value="COA_CT_C"/>
</dbReference>
<gene>
    <name evidence="20" type="primary">accD</name>
    <name evidence="19" type="synonym">accA</name>
    <name evidence="23" type="ORF">GCM10008905_22840</name>
</gene>
<evidence type="ECO:0000313" key="23">
    <source>
        <dbReference type="EMBL" id="GAA0726353.1"/>
    </source>
</evidence>
<comment type="similarity">
    <text evidence="19">Belongs to the AccA family.</text>
</comment>
<comment type="similarity">
    <text evidence="3">In the C-terminal section; belongs to the AccA family.</text>
</comment>
<comment type="subcellular location">
    <subcellularLocation>
        <location evidence="1 19">Cytoplasm</location>
    </subcellularLocation>
</comment>
<dbReference type="Pfam" id="PF03255">
    <property type="entry name" value="ACCA"/>
    <property type="match status" value="1"/>
</dbReference>
<organism evidence="23 24">
    <name type="scientific">Clostridium malenominatum</name>
    <dbReference type="NCBI Taxonomy" id="1539"/>
    <lineage>
        <taxon>Bacteria</taxon>
        <taxon>Bacillati</taxon>
        <taxon>Bacillota</taxon>
        <taxon>Clostridia</taxon>
        <taxon>Eubacteriales</taxon>
        <taxon>Clostridiaceae</taxon>
        <taxon>Clostridium</taxon>
    </lineage>
</organism>
<keyword evidence="8 19" id="KW-0808">Transferase</keyword>
<feature type="binding site" evidence="20">
    <location>
        <position position="57"/>
    </location>
    <ligand>
        <name>Zn(2+)</name>
        <dbReference type="ChEBI" id="CHEBI:29105"/>
    </ligand>
</feature>
<comment type="similarity">
    <text evidence="4">In the N-terminal section; belongs to the AccD/PCCB family.</text>
</comment>
<evidence type="ECO:0000256" key="16">
    <source>
        <dbReference type="ARBA" id="ARBA00023160"/>
    </source>
</evidence>
<evidence type="ECO:0000256" key="4">
    <source>
        <dbReference type="ARBA" id="ARBA00010284"/>
    </source>
</evidence>
<dbReference type="PROSITE" id="PS50980">
    <property type="entry name" value="COA_CT_NTER"/>
    <property type="match status" value="1"/>
</dbReference>
<dbReference type="RefSeq" id="WP_343769802.1">
    <property type="nucleotide sequence ID" value="NZ_BAAACF010000002.1"/>
</dbReference>
<reference evidence="23 24" key="1">
    <citation type="journal article" date="2019" name="Int. J. Syst. Evol. Microbiol.">
        <title>The Global Catalogue of Microorganisms (GCM) 10K type strain sequencing project: providing services to taxonomists for standard genome sequencing and annotation.</title>
        <authorList>
            <consortium name="The Broad Institute Genomics Platform"/>
            <consortium name="The Broad Institute Genome Sequencing Center for Infectious Disease"/>
            <person name="Wu L."/>
            <person name="Ma J."/>
        </authorList>
    </citation>
    <scope>NUCLEOTIDE SEQUENCE [LARGE SCALE GENOMIC DNA]</scope>
    <source>
        <strain evidence="23 24">JCM 1405</strain>
    </source>
</reference>
<evidence type="ECO:0000256" key="9">
    <source>
        <dbReference type="ARBA" id="ARBA00022723"/>
    </source>
</evidence>
<comment type="cofactor">
    <cofactor evidence="20">
        <name>Zn(2+)</name>
        <dbReference type="ChEBI" id="CHEBI:29105"/>
    </cofactor>
    <text evidence="20">Binds 1 zinc ion per subunit.</text>
</comment>
<keyword evidence="24" id="KW-1185">Reference proteome</keyword>
<dbReference type="PANTHER" id="PTHR42853:SF3">
    <property type="entry name" value="ACETYL-COENZYME A CARBOXYLASE CARBOXYL TRANSFERASE SUBUNIT ALPHA, CHLOROPLASTIC"/>
    <property type="match status" value="1"/>
</dbReference>
<dbReference type="EMBL" id="BAAACF010000002">
    <property type="protein sequence ID" value="GAA0726353.1"/>
    <property type="molecule type" value="Genomic_DNA"/>
</dbReference>
<evidence type="ECO:0000256" key="18">
    <source>
        <dbReference type="ARBA" id="ARBA00049152"/>
    </source>
</evidence>
<dbReference type="NCBIfam" id="NF041504">
    <property type="entry name" value="AccA_sub"/>
    <property type="match status" value="1"/>
</dbReference>
<dbReference type="Proteomes" id="UP001500339">
    <property type="component" value="Unassembled WGS sequence"/>
</dbReference>
<keyword evidence="6 19" id="KW-0963">Cytoplasm</keyword>
<evidence type="ECO:0000256" key="6">
    <source>
        <dbReference type="ARBA" id="ARBA00022490"/>
    </source>
</evidence>
<dbReference type="HAMAP" id="MF_01395">
    <property type="entry name" value="AcetylCoA_CT_beta"/>
    <property type="match status" value="1"/>
</dbReference>
<keyword evidence="7 19" id="KW-0444">Lipid biosynthesis</keyword>
<evidence type="ECO:0000256" key="17">
    <source>
        <dbReference type="ARBA" id="ARBA00025280"/>
    </source>
</evidence>
<dbReference type="PANTHER" id="PTHR42853">
    <property type="entry name" value="ACETYL-COENZYME A CARBOXYLASE CARBOXYL TRANSFERASE SUBUNIT ALPHA"/>
    <property type="match status" value="1"/>
</dbReference>
<feature type="zinc finger region" description="C4-type" evidence="20">
    <location>
        <begin position="38"/>
        <end position="60"/>
    </location>
</feature>
<comment type="catalytic activity">
    <reaction evidence="18 19">
        <text>N(6)-carboxybiotinyl-L-lysyl-[protein] + acetyl-CoA = N(6)-biotinyl-L-lysyl-[protein] + malonyl-CoA</text>
        <dbReference type="Rhea" id="RHEA:54728"/>
        <dbReference type="Rhea" id="RHEA-COMP:10505"/>
        <dbReference type="Rhea" id="RHEA-COMP:10506"/>
        <dbReference type="ChEBI" id="CHEBI:57288"/>
        <dbReference type="ChEBI" id="CHEBI:57384"/>
        <dbReference type="ChEBI" id="CHEBI:83144"/>
        <dbReference type="ChEBI" id="CHEBI:83145"/>
        <dbReference type="EC" id="2.1.3.15"/>
    </reaction>
</comment>
<evidence type="ECO:0000256" key="12">
    <source>
        <dbReference type="ARBA" id="ARBA00022832"/>
    </source>
</evidence>
<keyword evidence="13 20" id="KW-0862">Zinc</keyword>
<comment type="function">
    <text evidence="19">Component of the acetyl coenzyme A carboxylase (ACC) complex. First, biotin carboxylase catalyzes the carboxylation of biotin on its carrier protein (BCCP) and then the CO(2) group is transferred by the carboxyltransferase to acetyl-CoA to form malonyl-CoA.</text>
</comment>
<keyword evidence="11 20" id="KW-0863">Zinc-finger</keyword>
<feature type="binding site" evidence="20">
    <location>
        <position position="38"/>
    </location>
    <ligand>
        <name>Zn(2+)</name>
        <dbReference type="ChEBI" id="CHEBI:29105"/>
    </ligand>
</feature>
<dbReference type="Pfam" id="PF17848">
    <property type="entry name" value="Zn_ribbon_ACC"/>
    <property type="match status" value="1"/>
</dbReference>
<feature type="domain" description="CoA carboxyltransferase N-terminal" evidence="21">
    <location>
        <begin position="34"/>
        <end position="300"/>
    </location>
</feature>
<evidence type="ECO:0000256" key="13">
    <source>
        <dbReference type="ARBA" id="ARBA00022833"/>
    </source>
</evidence>
<keyword evidence="10 19" id="KW-0547">Nucleotide-binding</keyword>
<evidence type="ECO:0000256" key="1">
    <source>
        <dbReference type="ARBA" id="ARBA00004496"/>
    </source>
</evidence>
<comment type="similarity">
    <text evidence="20">Belongs to the AccD/PCCB family.</text>
</comment>
<proteinExistence type="inferred from homology"/>
<evidence type="ECO:0000313" key="24">
    <source>
        <dbReference type="Proteomes" id="UP001500339"/>
    </source>
</evidence>
<keyword evidence="14 19" id="KW-0067">ATP-binding</keyword>
<dbReference type="InterPro" id="IPR011762">
    <property type="entry name" value="COA_CT_N"/>
</dbReference>
<evidence type="ECO:0000256" key="8">
    <source>
        <dbReference type="ARBA" id="ARBA00022679"/>
    </source>
</evidence>
<accession>A0ABN1J218</accession>
<evidence type="ECO:0000256" key="14">
    <source>
        <dbReference type="ARBA" id="ARBA00022840"/>
    </source>
</evidence>